<organism evidence="3 4">
    <name type="scientific">Pseudozyma antarctica (strain T-34)</name>
    <name type="common">Yeast</name>
    <name type="synonym">Candida antarctica</name>
    <dbReference type="NCBI Taxonomy" id="1151754"/>
    <lineage>
        <taxon>Eukaryota</taxon>
        <taxon>Fungi</taxon>
        <taxon>Dikarya</taxon>
        <taxon>Basidiomycota</taxon>
        <taxon>Ustilaginomycotina</taxon>
        <taxon>Ustilaginomycetes</taxon>
        <taxon>Ustilaginales</taxon>
        <taxon>Ustilaginaceae</taxon>
        <taxon>Moesziomyces</taxon>
    </lineage>
</organism>
<keyword evidence="2" id="KW-0732">Signal</keyword>
<feature type="region of interest" description="Disordered" evidence="1">
    <location>
        <begin position="93"/>
        <end position="141"/>
    </location>
</feature>
<feature type="compositionally biased region" description="Basic and acidic residues" evidence="1">
    <location>
        <begin position="117"/>
        <end position="141"/>
    </location>
</feature>
<evidence type="ECO:0000256" key="1">
    <source>
        <dbReference type="SAM" id="MobiDB-lite"/>
    </source>
</evidence>
<dbReference type="AlphaFoldDB" id="M9MH69"/>
<evidence type="ECO:0000313" key="4">
    <source>
        <dbReference type="Proteomes" id="UP000011976"/>
    </source>
</evidence>
<dbReference type="OrthoDB" id="10499430at2759"/>
<feature type="region of interest" description="Disordered" evidence="1">
    <location>
        <begin position="158"/>
        <end position="222"/>
    </location>
</feature>
<feature type="compositionally biased region" description="Low complexity" evidence="1">
    <location>
        <begin position="258"/>
        <end position="270"/>
    </location>
</feature>
<feature type="compositionally biased region" description="Basic residues" evidence="1">
    <location>
        <begin position="165"/>
        <end position="175"/>
    </location>
</feature>
<feature type="compositionally biased region" description="Polar residues" evidence="1">
    <location>
        <begin position="277"/>
        <end position="286"/>
    </location>
</feature>
<name>M9MH69_PSEA3</name>
<feature type="region of interest" description="Disordered" evidence="1">
    <location>
        <begin position="236"/>
        <end position="338"/>
    </location>
</feature>
<feature type="compositionally biased region" description="Basic residues" evidence="1">
    <location>
        <begin position="94"/>
        <end position="116"/>
    </location>
</feature>
<dbReference type="EMBL" id="DF196793">
    <property type="protein sequence ID" value="GAC77658.1"/>
    <property type="molecule type" value="Genomic_DNA"/>
</dbReference>
<feature type="compositionally biased region" description="Polar residues" evidence="1">
    <location>
        <begin position="297"/>
        <end position="322"/>
    </location>
</feature>
<sequence length="383" mass="41551">MRMLLVLLLVVLVAAVVGEDVGRPHIEFPAGGGGMELVQSEYNQFAPQRHGGGKKHHGHEEETEEKKKMAHWMHRWGWNPSPEQVNRLYSLVQPHKHHHQHHKSSHKGHHEGHRHPGGKEEKHHRQEVEKKRRHDEKGEGEKKLLRWMHRFGWNPSPHQLDKLHSLGHSHRKQHHAYSEHHSQHHKDDESGHHSDRHQTGDHAQAQHGSQEHHVEPPAWKSLGPVAGQEVHLPAHLGILPPGYSHPRSFGNENPSPPRSSTSSVSAANAPLPATGHVATSTATNRTLPAPPSIGQPVLTQTPSVQAAPTMGNATSGSLGPSSTQPPAPPNASSGGMIAGIPVVDGADAKIPAPRVVNSTSAASVVHAEGWCVVAAAAILAIVA</sequence>
<feature type="compositionally biased region" description="Basic and acidic residues" evidence="1">
    <location>
        <begin position="176"/>
        <end position="200"/>
    </location>
</feature>
<evidence type="ECO:0000256" key="2">
    <source>
        <dbReference type="SAM" id="SignalP"/>
    </source>
</evidence>
<accession>M9MH69</accession>
<reference evidence="4" key="1">
    <citation type="journal article" date="2013" name="Genome Announc.">
        <title>Genome sequence of the basidiomycetous yeast Pseudozyma antarctica T-34, a producer of the glycolipid biosurfactants mannosylerythritol lipids.</title>
        <authorList>
            <person name="Morita T."/>
            <person name="Koike H."/>
            <person name="Koyama Y."/>
            <person name="Hagiwara H."/>
            <person name="Ito E."/>
            <person name="Fukuoka T."/>
            <person name="Imura T."/>
            <person name="Machida M."/>
            <person name="Kitamoto D."/>
        </authorList>
    </citation>
    <scope>NUCLEOTIDE SEQUENCE [LARGE SCALE GENOMIC DNA]</scope>
    <source>
        <strain evidence="4">T-34</strain>
    </source>
</reference>
<gene>
    <name evidence="3" type="ORF">PANT_27c00056</name>
</gene>
<feature type="signal peptide" evidence="2">
    <location>
        <begin position="1"/>
        <end position="18"/>
    </location>
</feature>
<dbReference type="STRING" id="1151754.M9MH69"/>
<dbReference type="Proteomes" id="UP000011976">
    <property type="component" value="Unassembled WGS sequence"/>
</dbReference>
<protein>
    <submittedName>
        <fullName evidence="3">Uncharacterized protein</fullName>
    </submittedName>
</protein>
<evidence type="ECO:0000313" key="3">
    <source>
        <dbReference type="EMBL" id="GAC77658.1"/>
    </source>
</evidence>
<proteinExistence type="predicted"/>
<feature type="chain" id="PRO_5004100624" evidence="2">
    <location>
        <begin position="19"/>
        <end position="383"/>
    </location>
</feature>